<dbReference type="Gene3D" id="3.90.76.10">
    <property type="entry name" value="Dipeptide-binding Protein, Domain 1"/>
    <property type="match status" value="1"/>
</dbReference>
<dbReference type="GO" id="GO:0043190">
    <property type="term" value="C:ATP-binding cassette (ABC) transporter complex"/>
    <property type="evidence" value="ECO:0007669"/>
    <property type="project" value="InterPro"/>
</dbReference>
<dbReference type="SUPFAM" id="SSF53850">
    <property type="entry name" value="Periplasmic binding protein-like II"/>
    <property type="match status" value="1"/>
</dbReference>
<dbReference type="PANTHER" id="PTHR30290">
    <property type="entry name" value="PERIPLASMIC BINDING COMPONENT OF ABC TRANSPORTER"/>
    <property type="match status" value="1"/>
</dbReference>
<name>A0A1B1BNN7_9MICO</name>
<evidence type="ECO:0000313" key="3">
    <source>
        <dbReference type="EMBL" id="ANP74141.1"/>
    </source>
</evidence>
<accession>A0A1B1BNN7</accession>
<gene>
    <name evidence="3" type="ORF">PA27867_3211</name>
</gene>
<dbReference type="Proteomes" id="UP000092582">
    <property type="component" value="Chromosome 1"/>
</dbReference>
<protein>
    <submittedName>
        <fullName evidence="3">ABC transporter substrate-binding protein</fullName>
    </submittedName>
</protein>
<evidence type="ECO:0000256" key="1">
    <source>
        <dbReference type="SAM" id="SignalP"/>
    </source>
</evidence>
<organism evidence="3 4">
    <name type="scientific">Cryobacterium arcticum</name>
    <dbReference type="NCBI Taxonomy" id="670052"/>
    <lineage>
        <taxon>Bacteria</taxon>
        <taxon>Bacillati</taxon>
        <taxon>Actinomycetota</taxon>
        <taxon>Actinomycetes</taxon>
        <taxon>Micrococcales</taxon>
        <taxon>Microbacteriaceae</taxon>
        <taxon>Cryobacterium</taxon>
    </lineage>
</organism>
<dbReference type="Gene3D" id="3.10.105.10">
    <property type="entry name" value="Dipeptide-binding Protein, Domain 3"/>
    <property type="match status" value="1"/>
</dbReference>
<reference evidence="3 4" key="1">
    <citation type="submission" date="2016-06" db="EMBL/GenBank/DDBJ databases">
        <title>Genome sequencing of Cryobacterium arcticum PAMC 27867.</title>
        <authorList>
            <person name="Lee J."/>
            <person name="Kim O.-S."/>
        </authorList>
    </citation>
    <scope>NUCLEOTIDE SEQUENCE [LARGE SCALE GENOMIC DNA]</scope>
    <source>
        <strain evidence="3 4">PAMC 27867</strain>
    </source>
</reference>
<dbReference type="KEGG" id="cart:PA27867_3211"/>
<dbReference type="GO" id="GO:0015833">
    <property type="term" value="P:peptide transport"/>
    <property type="evidence" value="ECO:0007669"/>
    <property type="project" value="TreeGrafter"/>
</dbReference>
<dbReference type="InterPro" id="IPR000914">
    <property type="entry name" value="SBP_5_dom"/>
</dbReference>
<dbReference type="AlphaFoldDB" id="A0A1B1BNN7"/>
<dbReference type="InterPro" id="IPR039424">
    <property type="entry name" value="SBP_5"/>
</dbReference>
<dbReference type="EMBL" id="CP016282">
    <property type="protein sequence ID" value="ANP74141.1"/>
    <property type="molecule type" value="Genomic_DNA"/>
</dbReference>
<dbReference type="RefSeq" id="WP_066598074.1">
    <property type="nucleotide sequence ID" value="NZ_CP016282.1"/>
</dbReference>
<feature type="chain" id="PRO_5038523561" evidence="1">
    <location>
        <begin position="31"/>
        <end position="555"/>
    </location>
</feature>
<dbReference type="STRING" id="670052.PA27867_3211"/>
<dbReference type="OrthoDB" id="9764591at2"/>
<dbReference type="GO" id="GO:1904680">
    <property type="term" value="F:peptide transmembrane transporter activity"/>
    <property type="evidence" value="ECO:0007669"/>
    <property type="project" value="TreeGrafter"/>
</dbReference>
<dbReference type="Gene3D" id="3.40.190.10">
    <property type="entry name" value="Periplasmic binding protein-like II"/>
    <property type="match status" value="1"/>
</dbReference>
<sequence length="555" mass="59760" precursor="true">MMPHSIRKGRSALALAALVTGAVLLTGCTAGGTAVDTSGEQLLTIPREDMGTFSRNFNPFTPNAAPMTQQAIYESMLVYNPADGGTTPWLATDWAASDDGLELTFTMRDGVTWSDGEPMIAGDVAYTFELQKKLLGGFDYLDSVEADSDQSVRFVLNRPYSPALYEIGQQVIVPQHIWTEIDDPAKDTNGSPVGTGPYTEVTNFQSQSFDLGKNPNYWQPEKQKIAGIRMLAFAGNDGANLAAVNGEVDWAYQFMPDIEKSFVAKDPEHRQFWFPSTGSMINWQLNTTKAPFDDVDVRKALSMAVDREQVTDIAMNGYTSPADCTGLSGAYTTWVDADIAASCDWTNHDVDAANALFDSAGYPLGADGTRTLPDGSPFTLDISVGSASSDWLSAATIIAQNLAEVGITAKVDSPDWPTVSASYEDGSFDTGIVWSNNAPTPYQFYRGVMSSETVKPVGEKTFENYHRFASGEADALLATFAASSDPAVQTEAVNGLQAQFAADAPVIPLFAGPEWGMFTDTRFTGWPTASDPYATLSTKSPTTVLVLTSLEPVTK</sequence>
<dbReference type="GO" id="GO:0042597">
    <property type="term" value="C:periplasmic space"/>
    <property type="evidence" value="ECO:0007669"/>
    <property type="project" value="UniProtKB-ARBA"/>
</dbReference>
<dbReference type="InterPro" id="IPR030678">
    <property type="entry name" value="Peptide/Ni-bd"/>
</dbReference>
<dbReference type="PANTHER" id="PTHR30290:SF82">
    <property type="entry name" value="ABC-TYPE DIPEPTIDE_OLIGOPEPTIDE TRANSPORT SYSTEM, PERIPLASMIC COMPONENT"/>
    <property type="match status" value="1"/>
</dbReference>
<feature type="signal peptide" evidence="1">
    <location>
        <begin position="1"/>
        <end position="30"/>
    </location>
</feature>
<dbReference type="CDD" id="cd08509">
    <property type="entry name" value="PBP2_TmCBP_oligosaccharides_like"/>
    <property type="match status" value="1"/>
</dbReference>
<dbReference type="PIRSF" id="PIRSF002741">
    <property type="entry name" value="MppA"/>
    <property type="match status" value="1"/>
</dbReference>
<evidence type="ECO:0000313" key="4">
    <source>
        <dbReference type="Proteomes" id="UP000092582"/>
    </source>
</evidence>
<keyword evidence="1" id="KW-0732">Signal</keyword>
<dbReference type="PATRIC" id="fig|670052.7.peg.3303"/>
<dbReference type="Pfam" id="PF00496">
    <property type="entry name" value="SBP_bac_5"/>
    <property type="match status" value="1"/>
</dbReference>
<dbReference type="PROSITE" id="PS51257">
    <property type="entry name" value="PROKAR_LIPOPROTEIN"/>
    <property type="match status" value="1"/>
</dbReference>
<evidence type="ECO:0000259" key="2">
    <source>
        <dbReference type="Pfam" id="PF00496"/>
    </source>
</evidence>
<proteinExistence type="predicted"/>
<keyword evidence="4" id="KW-1185">Reference proteome</keyword>
<feature type="domain" description="Solute-binding protein family 5" evidence="2">
    <location>
        <begin position="87"/>
        <end position="451"/>
    </location>
</feature>